<feature type="repeat" description="ANK" evidence="1">
    <location>
        <begin position="377"/>
        <end position="408"/>
    </location>
</feature>
<dbReference type="PANTHER" id="PTHR24182:SF13">
    <property type="entry name" value="LD18443P"/>
    <property type="match status" value="1"/>
</dbReference>
<dbReference type="AlphaFoldDB" id="A2F7Y6"/>
<dbReference type="PRINTS" id="PR01415">
    <property type="entry name" value="ANKYRIN"/>
</dbReference>
<dbReference type="InterPro" id="IPR036770">
    <property type="entry name" value="Ankyrin_rpt-contain_sf"/>
</dbReference>
<dbReference type="VEuPathDB" id="TrichDB:TVAG_431890"/>
<feature type="repeat" description="ANK" evidence="1">
    <location>
        <begin position="218"/>
        <end position="250"/>
    </location>
</feature>
<evidence type="ECO:0000313" key="4">
    <source>
        <dbReference type="Proteomes" id="UP000001542"/>
    </source>
</evidence>
<dbReference type="Pfam" id="PF13637">
    <property type="entry name" value="Ank_4"/>
    <property type="match status" value="2"/>
</dbReference>
<keyword evidence="4" id="KW-1185">Reference proteome</keyword>
<dbReference type="PROSITE" id="PS50088">
    <property type="entry name" value="ANK_REPEAT"/>
    <property type="match status" value="5"/>
</dbReference>
<sequence>MELATKIAEEYHCENNLHIKDESPFFKALINDNLGEFISLTNGGKETSTLTLQFCCRHGAINCFNYLRSERNITIDSLCLCNSFIGGNLDIIKECLKYKEPDYDDAVEYAIFSHDLDLINFLRDNYHLEISPYYCAMHVNLEAFLLYYEKTHNINKCFKYSPGFGIPSLCEFSLLNLANINSFDFDGNALHCAIKYNHIDIAKYIILHGIDMNYKVKLYQTPLLYALSHNKKDFTKLLVNSGANTNILTDEFGQSALHYAIINEDQENAALLIWHGSNVNAKNQKSGATALHFASLLKNKELLDLLISNGINVDTKDYYGNTALMISLLFNFVEHVNFYKSFSGHFDYRESTNNKNSTEVVEFLIAKGDDVNVKNNQGNTPLHLVSLFSDIIQAKYLISQNAKINEVN</sequence>
<dbReference type="SMR" id="A2F7Y6"/>
<feature type="repeat" description="ANK" evidence="1">
    <location>
        <begin position="286"/>
        <end position="318"/>
    </location>
</feature>
<dbReference type="PANTHER" id="PTHR24182">
    <property type="entry name" value="ANKYRIN REPEAT AND SOCS BOX CONTAINING 4"/>
    <property type="match status" value="1"/>
</dbReference>
<dbReference type="Pfam" id="PF11929">
    <property type="entry name" value="DUF3447"/>
    <property type="match status" value="1"/>
</dbReference>
<evidence type="ECO:0000313" key="3">
    <source>
        <dbReference type="EMBL" id="EAX98980.1"/>
    </source>
</evidence>
<evidence type="ECO:0000256" key="1">
    <source>
        <dbReference type="PROSITE-ProRule" id="PRU00023"/>
    </source>
</evidence>
<dbReference type="STRING" id="5722.A2F7Y6"/>
<dbReference type="RefSeq" id="XP_001311910.1">
    <property type="nucleotide sequence ID" value="XM_001311909.1"/>
</dbReference>
<dbReference type="Gene3D" id="1.25.40.20">
    <property type="entry name" value="Ankyrin repeat-containing domain"/>
    <property type="match status" value="3"/>
</dbReference>
<organism evidence="3 4">
    <name type="scientific">Trichomonas vaginalis (strain ATCC PRA-98 / G3)</name>
    <dbReference type="NCBI Taxonomy" id="412133"/>
    <lineage>
        <taxon>Eukaryota</taxon>
        <taxon>Metamonada</taxon>
        <taxon>Parabasalia</taxon>
        <taxon>Trichomonadida</taxon>
        <taxon>Trichomonadidae</taxon>
        <taxon>Trichomonas</taxon>
    </lineage>
</organism>
<dbReference type="KEGG" id="tva:4756783"/>
<dbReference type="eggNOG" id="KOG0504">
    <property type="taxonomic scope" value="Eukaryota"/>
</dbReference>
<dbReference type="Proteomes" id="UP000001542">
    <property type="component" value="Unassembled WGS sequence"/>
</dbReference>
<feature type="repeat" description="ANK" evidence="1">
    <location>
        <begin position="185"/>
        <end position="217"/>
    </location>
</feature>
<dbReference type="PROSITE" id="PS50297">
    <property type="entry name" value="ANK_REP_REGION"/>
    <property type="match status" value="3"/>
</dbReference>
<dbReference type="InParanoid" id="A2F7Y6"/>
<reference evidence="3" key="1">
    <citation type="submission" date="2006-10" db="EMBL/GenBank/DDBJ databases">
        <authorList>
            <person name="Amadeo P."/>
            <person name="Zhao Q."/>
            <person name="Wortman J."/>
            <person name="Fraser-Liggett C."/>
            <person name="Carlton J."/>
        </authorList>
    </citation>
    <scope>NUCLEOTIDE SEQUENCE</scope>
    <source>
        <strain evidence="3">G3</strain>
    </source>
</reference>
<evidence type="ECO:0000259" key="2">
    <source>
        <dbReference type="Pfam" id="PF11929"/>
    </source>
</evidence>
<dbReference type="EMBL" id="DS113655">
    <property type="protein sequence ID" value="EAX98980.1"/>
    <property type="molecule type" value="Genomic_DNA"/>
</dbReference>
<dbReference type="Pfam" id="PF00023">
    <property type="entry name" value="Ank"/>
    <property type="match status" value="1"/>
</dbReference>
<feature type="domain" description="DUF3447" evidence="2">
    <location>
        <begin position="73"/>
        <end position="147"/>
    </location>
</feature>
<dbReference type="Pfam" id="PF12796">
    <property type="entry name" value="Ank_2"/>
    <property type="match status" value="1"/>
</dbReference>
<name>A2F7Y6_TRIV3</name>
<proteinExistence type="predicted"/>
<dbReference type="SMART" id="SM00248">
    <property type="entry name" value="ANK"/>
    <property type="match status" value="6"/>
</dbReference>
<dbReference type="SUPFAM" id="SSF48403">
    <property type="entry name" value="Ankyrin repeat"/>
    <property type="match status" value="2"/>
</dbReference>
<feature type="repeat" description="ANK" evidence="1">
    <location>
        <begin position="252"/>
        <end position="284"/>
    </location>
</feature>
<reference evidence="3" key="2">
    <citation type="journal article" date="2007" name="Science">
        <title>Draft genome sequence of the sexually transmitted pathogen Trichomonas vaginalis.</title>
        <authorList>
            <person name="Carlton J.M."/>
            <person name="Hirt R.P."/>
            <person name="Silva J.C."/>
            <person name="Delcher A.L."/>
            <person name="Schatz M."/>
            <person name="Zhao Q."/>
            <person name="Wortman J.R."/>
            <person name="Bidwell S.L."/>
            <person name="Alsmark U.C.M."/>
            <person name="Besteiro S."/>
            <person name="Sicheritz-Ponten T."/>
            <person name="Noel C.J."/>
            <person name="Dacks J.B."/>
            <person name="Foster P.G."/>
            <person name="Simillion C."/>
            <person name="Van de Peer Y."/>
            <person name="Miranda-Saavedra D."/>
            <person name="Barton G.J."/>
            <person name="Westrop G.D."/>
            <person name="Mueller S."/>
            <person name="Dessi D."/>
            <person name="Fiori P.L."/>
            <person name="Ren Q."/>
            <person name="Paulsen I."/>
            <person name="Zhang H."/>
            <person name="Bastida-Corcuera F.D."/>
            <person name="Simoes-Barbosa A."/>
            <person name="Brown M.T."/>
            <person name="Hayes R.D."/>
            <person name="Mukherjee M."/>
            <person name="Okumura C.Y."/>
            <person name="Schneider R."/>
            <person name="Smith A.J."/>
            <person name="Vanacova S."/>
            <person name="Villalvazo M."/>
            <person name="Haas B.J."/>
            <person name="Pertea M."/>
            <person name="Feldblyum T.V."/>
            <person name="Utterback T.R."/>
            <person name="Shu C.L."/>
            <person name="Osoegawa K."/>
            <person name="de Jong P.J."/>
            <person name="Hrdy I."/>
            <person name="Horvathova L."/>
            <person name="Zubacova Z."/>
            <person name="Dolezal P."/>
            <person name="Malik S.B."/>
            <person name="Logsdon J.M. Jr."/>
            <person name="Henze K."/>
            <person name="Gupta A."/>
            <person name="Wang C.C."/>
            <person name="Dunne R.L."/>
            <person name="Upcroft J.A."/>
            <person name="Upcroft P."/>
            <person name="White O."/>
            <person name="Salzberg S.L."/>
            <person name="Tang P."/>
            <person name="Chiu C.-H."/>
            <person name="Lee Y.-S."/>
            <person name="Embley T.M."/>
            <person name="Coombs G.H."/>
            <person name="Mottram J.C."/>
            <person name="Tachezy J."/>
            <person name="Fraser-Liggett C.M."/>
            <person name="Johnson P.J."/>
        </authorList>
    </citation>
    <scope>NUCLEOTIDE SEQUENCE [LARGE SCALE GENOMIC DNA]</scope>
    <source>
        <strain evidence="3">G3</strain>
    </source>
</reference>
<keyword evidence="1" id="KW-0040">ANK repeat</keyword>
<accession>A2F7Y6</accession>
<dbReference type="VEuPathDB" id="TrichDB:TVAGG3_0671580"/>
<gene>
    <name evidence="3" type="ORF">TVAG_431890</name>
</gene>
<dbReference type="InterPro" id="IPR002110">
    <property type="entry name" value="Ankyrin_rpt"/>
</dbReference>
<protein>
    <recommendedName>
        <fullName evidence="2">DUF3447 domain-containing protein</fullName>
    </recommendedName>
</protein>
<dbReference type="InterPro" id="IPR020683">
    <property type="entry name" value="DUF3447"/>
</dbReference>